<protein>
    <recommendedName>
        <fullName evidence="4">Rap-GAP domain-containing protein</fullName>
    </recommendedName>
</protein>
<keyword evidence="1" id="KW-0343">GTPase activation</keyword>
<dbReference type="Gene3D" id="3.40.50.11210">
    <property type="entry name" value="Rap/Ran-GAP"/>
    <property type="match status" value="1"/>
</dbReference>
<name>A0ABN8CXE8_9STRA</name>
<evidence type="ECO:0000256" key="1">
    <source>
        <dbReference type="ARBA" id="ARBA00022468"/>
    </source>
</evidence>
<dbReference type="Pfam" id="PF11864">
    <property type="entry name" value="DUF3384"/>
    <property type="match status" value="1"/>
</dbReference>
<gene>
    <name evidence="5" type="ORF">PBS001_LOCUS4414</name>
</gene>
<evidence type="ECO:0000256" key="3">
    <source>
        <dbReference type="SAM" id="MobiDB-lite"/>
    </source>
</evidence>
<dbReference type="PANTHER" id="PTHR10063:SF0">
    <property type="entry name" value="TUBERIN"/>
    <property type="match status" value="1"/>
</dbReference>
<dbReference type="PANTHER" id="PTHR10063">
    <property type="entry name" value="TUBERIN"/>
    <property type="match status" value="1"/>
</dbReference>
<dbReference type="InterPro" id="IPR024584">
    <property type="entry name" value="Tuberin_N"/>
</dbReference>
<feature type="domain" description="Rap-GAP" evidence="4">
    <location>
        <begin position="1711"/>
        <end position="1934"/>
    </location>
</feature>
<dbReference type="SUPFAM" id="SSF111347">
    <property type="entry name" value="Rap/Ran-GAP"/>
    <property type="match status" value="1"/>
</dbReference>
<dbReference type="Pfam" id="PF02145">
    <property type="entry name" value="Rap_GAP"/>
    <property type="match status" value="1"/>
</dbReference>
<dbReference type="InterPro" id="IPR021133">
    <property type="entry name" value="HEAT_type_2"/>
</dbReference>
<dbReference type="InterPro" id="IPR035974">
    <property type="entry name" value="Rap/Ran-GAP_sf"/>
</dbReference>
<feature type="compositionally biased region" description="Low complexity" evidence="3">
    <location>
        <begin position="533"/>
        <end position="543"/>
    </location>
</feature>
<reference evidence="5 6" key="1">
    <citation type="submission" date="2021-11" db="EMBL/GenBank/DDBJ databases">
        <authorList>
            <person name="Islam A."/>
            <person name="Islam S."/>
            <person name="Flora M.S."/>
            <person name="Rahman M."/>
            <person name="Ziaur R.M."/>
            <person name="Epstein J.H."/>
            <person name="Hassan M."/>
            <person name="Klassen M."/>
            <person name="Woodard K."/>
            <person name="Webb A."/>
            <person name="Webby R.J."/>
            <person name="El Zowalaty M.E."/>
        </authorList>
    </citation>
    <scope>NUCLEOTIDE SEQUENCE [LARGE SCALE GENOMIC DNA]</scope>
    <source>
        <strain evidence="5">Pbs1</strain>
    </source>
</reference>
<dbReference type="SUPFAM" id="SSF48371">
    <property type="entry name" value="ARM repeat"/>
    <property type="match status" value="1"/>
</dbReference>
<dbReference type="InterPro" id="IPR027107">
    <property type="entry name" value="Tuberin/Ral-act_asu"/>
</dbReference>
<keyword evidence="6" id="KW-1185">Reference proteome</keyword>
<dbReference type="PROSITE" id="PS50085">
    <property type="entry name" value="RAPGAP"/>
    <property type="match status" value="1"/>
</dbReference>
<feature type="region of interest" description="Disordered" evidence="3">
    <location>
        <begin position="185"/>
        <end position="207"/>
    </location>
</feature>
<evidence type="ECO:0000313" key="5">
    <source>
        <dbReference type="EMBL" id="CAH0517828.1"/>
    </source>
</evidence>
<feature type="region of interest" description="Disordered" evidence="3">
    <location>
        <begin position="501"/>
        <end position="543"/>
    </location>
</feature>
<feature type="compositionally biased region" description="Polar residues" evidence="3">
    <location>
        <begin position="193"/>
        <end position="207"/>
    </location>
</feature>
<dbReference type="PROSITE" id="PS50077">
    <property type="entry name" value="HEAT_REPEAT"/>
    <property type="match status" value="1"/>
</dbReference>
<dbReference type="InterPro" id="IPR016024">
    <property type="entry name" value="ARM-type_fold"/>
</dbReference>
<sequence>MEDTTRASDTDQVDALTAAIDVITSSHDLPTVNTTQTEVFHSLTSDETLSLPQQQPNCDASETPSLAATPFRASLEPSRSPDLQRSLSSSNAAYSRSVSFGVSRRNRSRSGGDDASSELVLQLQRLCKRQRQRSEERSFVRDVERVLSLLRVQSLTSVDSGVTSATFPGPGMRLEMLGSVQEEHVTDTENRSRSSATNKCALSGMSSSDGLHVSRVTLTLSEIDALLDCIADLFDHRNAGVRALAFEVVELCLLRFGERLTPDLRRKIFLRLETHPPGDFLLRQTALRALTQDGQHLEPFQVELGWFLLRLLEHSDAQRDLFGLIQSILHRSPRALDRDKVIAIISVISTRCCMAWSRGDFDACHSFVAFFHTLASHNSAYAASTTACLRALCCLVNADGHETWSIMKLLLNGSSGFLVLRGLVQVLEHPTGADSPWVLRGAVFFVGMSCWGSQRVAKFDDIAWAPILLALERALQCCRGVVIFEVILSIQRLIKKYGATHQPASDGQSAASSSTVPVKTALHSGDSSHDASETSSSSNSCTSGYRDKRCLVMEWDIILRMLRALRPWVSMTDEKEIEKFPQQSLHPDDRRPEADVNRHTSVHPNNDLFDQSEHHLSVSIQQTRIPRELLDTLQTVEDLVEQHRFAGDVEEFLNILEDYLPHLSENSMLFLLRQRAEAAHPGYHISWLATLTSAMRTFFSGVGYDGDSFLVPRTVRLEALKALRANLWTSRNVCEDRVIEEVVIPTLGRVYEDPDADVRCRALEFIIEVMRQLESVKFDSLLDILASAMTLSINEDAQLVAASGIASLFSSAFDHLPPARAVRMYDLFATTVEAHRSRAVRHIALSCLLYVCAAHANDGRLQWKQQQQVRTSRFLFVSRRAARVNASGIQLTAACVPVARALRSLLTLISAEPDAELFRMAVKGIKTMLGNRAILEDVDVSEVSAKVVASIDYRAFGRAAVADEVDRLLNERTNERKSSVDDEMDRRDQKAHLDCRGTVHLVSQTDAELVRLIHASTRPDGTGGSKVSLCASVRSTTVLLARRRFLDMGIELLQLLVSYESELHDNALQELTRCLVGAMKLRLAVAEKDLFTGGSAADDSTSSSSTPNMFYRQAETESQLDVTDPYASGAPLCFTSRVLSRFHTSTSHGKLFHALSGSMSKSALGSSSSANIHIPLCRPTREDRARLQGFLRQLFDSEFKLLHTTTTALSLLALLAPASVLGQLDQVLQNLRGCVTTIDGDFRSDAFVAMLELLGTITPLLCAKEDKGHSAHKAIIEALLLGFEYAKSKQLAYLAFRLLCQVIYQSNLKERVCLAALAMPTLQQCTHRANSLLVEAAVDFLMCYAYSQSALAPSALCTRQESESKTISMDDDSRQTRSRSWVYKRSLMTITTNLRGDASLTIRRANCTSKWKLVTCHRLPRSSHFPLDMRRESDNILTNSDRPRERPMEIIGARNAVAPKRPALPAELRPSYPSQSRTCHGNDSQMLASSEDKAACSSHNDRAINSYTKAMQNEDRGVVDSTMQNTSYQQPATATVLAPLPAYDGIGGSPSYYCENAQVCRKTQRNMRLLTPTNKRGHSRQAGGDDGHEVLSGKPVIRAIREDVEEYDDTENQQGVVENEQCGSEMDAFSLDNSFSNAPSMPAETPRILQFANSSFPTTLEAAAVGSMHGLSTCLDDDQYDPKYLMTQLFDLTVENRPQLLSEGPALKLALSVLDRTPAYETHKIGLLYVRDEKQSSETTILGNTGGSLRYLQFLRRLGTFTKLEGLPGYTGGLDTVNNSDGKFGLIYKDSCAQIVFHVATMMVPGSTRSDNNLAPDTFASMKKKRHIGNDFVHVVFKECDEDYDIQTLSGQFNDVHIIIQPLNDHEYRTEVHVKQGIPPFGPLYGKQIVPSSIVSESVRITCLNANLACQVFHQDLVGFGLNCEERLKQIKQLGLRLVNSDEWKT</sequence>
<feature type="repeat" description="HEAT" evidence="2">
    <location>
        <begin position="743"/>
        <end position="781"/>
    </location>
</feature>
<organism evidence="5 6">
    <name type="scientific">Peronospora belbahrii</name>
    <dbReference type="NCBI Taxonomy" id="622444"/>
    <lineage>
        <taxon>Eukaryota</taxon>
        <taxon>Sar</taxon>
        <taxon>Stramenopiles</taxon>
        <taxon>Oomycota</taxon>
        <taxon>Peronosporomycetes</taxon>
        <taxon>Peronosporales</taxon>
        <taxon>Peronosporaceae</taxon>
        <taxon>Peronospora</taxon>
    </lineage>
</organism>
<dbReference type="EMBL" id="CAKLCB010000253">
    <property type="protein sequence ID" value="CAH0517828.1"/>
    <property type="molecule type" value="Genomic_DNA"/>
</dbReference>
<feature type="compositionally biased region" description="Polar residues" evidence="3">
    <location>
        <begin position="502"/>
        <end position="517"/>
    </location>
</feature>
<dbReference type="InterPro" id="IPR000331">
    <property type="entry name" value="Rap/Ran_GAP_dom"/>
</dbReference>
<evidence type="ECO:0000256" key="2">
    <source>
        <dbReference type="PROSITE-ProRule" id="PRU00103"/>
    </source>
</evidence>
<comment type="caution">
    <text evidence="5">The sequence shown here is derived from an EMBL/GenBank/DDBJ whole genome shotgun (WGS) entry which is preliminary data.</text>
</comment>
<dbReference type="Proteomes" id="UP001158986">
    <property type="component" value="Unassembled WGS sequence"/>
</dbReference>
<proteinExistence type="predicted"/>
<evidence type="ECO:0000313" key="6">
    <source>
        <dbReference type="Proteomes" id="UP001158986"/>
    </source>
</evidence>
<evidence type="ECO:0000259" key="4">
    <source>
        <dbReference type="PROSITE" id="PS50085"/>
    </source>
</evidence>
<accession>A0ABN8CXE8</accession>